<dbReference type="AlphaFoldDB" id="A0AB39QUN9"/>
<organism evidence="1">
    <name type="scientific">Streptomyces sp. R39</name>
    <dbReference type="NCBI Taxonomy" id="3238631"/>
    <lineage>
        <taxon>Bacteria</taxon>
        <taxon>Bacillati</taxon>
        <taxon>Actinomycetota</taxon>
        <taxon>Actinomycetes</taxon>
        <taxon>Kitasatosporales</taxon>
        <taxon>Streptomycetaceae</taxon>
        <taxon>Streptomyces</taxon>
    </lineage>
</organism>
<reference evidence="1" key="1">
    <citation type="submission" date="2024-07" db="EMBL/GenBank/DDBJ databases">
        <authorList>
            <person name="Yu S.T."/>
        </authorList>
    </citation>
    <scope>NUCLEOTIDE SEQUENCE</scope>
    <source>
        <strain evidence="1">R39</strain>
    </source>
</reference>
<evidence type="ECO:0000313" key="1">
    <source>
        <dbReference type="EMBL" id="XDQ45966.1"/>
    </source>
</evidence>
<accession>A0AB39QUN9</accession>
<gene>
    <name evidence="1" type="ORF">AB5J52_28945</name>
</gene>
<dbReference type="EMBL" id="CP163441">
    <property type="protein sequence ID" value="XDQ45966.1"/>
    <property type="molecule type" value="Genomic_DNA"/>
</dbReference>
<protein>
    <submittedName>
        <fullName evidence="1">Uncharacterized protein</fullName>
    </submittedName>
</protein>
<sequence length="59" mass="6763">MTVTRLDWCTAEDHPTTVLRWLGGMDITSCSDLLDDFLKSINTMESEYRRTMADLYGVS</sequence>
<proteinExistence type="predicted"/>
<name>A0AB39QUN9_9ACTN</name>
<dbReference type="RefSeq" id="WP_369224846.1">
    <property type="nucleotide sequence ID" value="NZ_CP163441.1"/>
</dbReference>